<dbReference type="AlphaFoldDB" id="A0A8H4NP16"/>
<comment type="caution">
    <text evidence="4">Lacks conserved residue(s) required for the propagation of feature annotation.</text>
</comment>
<feature type="short sequence motif" description="DGA/G" evidence="4">
    <location>
        <begin position="134"/>
        <end position="136"/>
    </location>
</feature>
<comment type="caution">
    <text evidence="7">The sequence shown here is derived from an EMBL/GenBank/DDBJ whole genome shotgun (WGS) entry which is preliminary data.</text>
</comment>
<evidence type="ECO:0000256" key="3">
    <source>
        <dbReference type="ARBA" id="ARBA00023098"/>
    </source>
</evidence>
<dbReference type="SUPFAM" id="SSF48452">
    <property type="entry name" value="TPR-like"/>
    <property type="match status" value="1"/>
</dbReference>
<dbReference type="InterPro" id="IPR016035">
    <property type="entry name" value="Acyl_Trfase/lysoPLipase"/>
</dbReference>
<evidence type="ECO:0000256" key="4">
    <source>
        <dbReference type="PROSITE-ProRule" id="PRU01161"/>
    </source>
</evidence>
<dbReference type="InterPro" id="IPR002641">
    <property type="entry name" value="PNPLA_dom"/>
</dbReference>
<dbReference type="Gene3D" id="3.40.50.300">
    <property type="entry name" value="P-loop containing nucleotide triphosphate hydrolases"/>
    <property type="match status" value="1"/>
</dbReference>
<protein>
    <recommendedName>
        <fullName evidence="6">PNPLA domain-containing protein</fullName>
    </recommendedName>
</protein>
<evidence type="ECO:0000313" key="7">
    <source>
        <dbReference type="EMBL" id="KAF4445619.1"/>
    </source>
</evidence>
<name>A0A8H4NP16_9HYPO</name>
<dbReference type="Proteomes" id="UP000605986">
    <property type="component" value="Unassembled WGS sequence"/>
</dbReference>
<dbReference type="Gene3D" id="1.25.40.10">
    <property type="entry name" value="Tetratricopeptide repeat domain"/>
    <property type="match status" value="2"/>
</dbReference>
<evidence type="ECO:0000259" key="6">
    <source>
        <dbReference type="PROSITE" id="PS51635"/>
    </source>
</evidence>
<evidence type="ECO:0000256" key="1">
    <source>
        <dbReference type="ARBA" id="ARBA00022801"/>
    </source>
</evidence>
<dbReference type="Pfam" id="PF00931">
    <property type="entry name" value="NB-ARC"/>
    <property type="match status" value="1"/>
</dbReference>
<keyword evidence="8" id="KW-1185">Reference proteome</keyword>
<dbReference type="Pfam" id="PF13374">
    <property type="entry name" value="TPR_10"/>
    <property type="match status" value="1"/>
</dbReference>
<dbReference type="PANTHER" id="PTHR24185:SF1">
    <property type="entry name" value="CALCIUM-INDEPENDENT PHOSPHOLIPASE A2-GAMMA"/>
    <property type="match status" value="1"/>
</dbReference>
<feature type="domain" description="PNPLA" evidence="6">
    <location>
        <begin position="1"/>
        <end position="147"/>
    </location>
</feature>
<dbReference type="InterPro" id="IPR011990">
    <property type="entry name" value="TPR-like_helical_dom_sf"/>
</dbReference>
<feature type="compositionally biased region" description="Basic and acidic residues" evidence="5">
    <location>
        <begin position="310"/>
        <end position="322"/>
    </location>
</feature>
<evidence type="ECO:0000256" key="2">
    <source>
        <dbReference type="ARBA" id="ARBA00022963"/>
    </source>
</evidence>
<dbReference type="Gene3D" id="3.40.1090.10">
    <property type="entry name" value="Cytosolic phospholipase A2 catalytic domain"/>
    <property type="match status" value="1"/>
</dbReference>
<dbReference type="SUPFAM" id="SSF52540">
    <property type="entry name" value="P-loop containing nucleoside triphosphate hydrolases"/>
    <property type="match status" value="1"/>
</dbReference>
<dbReference type="GO" id="GO:0019369">
    <property type="term" value="P:arachidonate metabolic process"/>
    <property type="evidence" value="ECO:0007669"/>
    <property type="project" value="TreeGrafter"/>
</dbReference>
<evidence type="ECO:0000256" key="5">
    <source>
        <dbReference type="SAM" id="MobiDB-lite"/>
    </source>
</evidence>
<dbReference type="GO" id="GO:0016020">
    <property type="term" value="C:membrane"/>
    <property type="evidence" value="ECO:0007669"/>
    <property type="project" value="TreeGrafter"/>
</dbReference>
<dbReference type="SMART" id="SM00028">
    <property type="entry name" value="TPR"/>
    <property type="match status" value="4"/>
</dbReference>
<reference evidence="7" key="1">
    <citation type="submission" date="2020-01" db="EMBL/GenBank/DDBJ databases">
        <title>Identification and distribution of gene clusters putatively required for synthesis of sphingolipid metabolism inhibitors in phylogenetically diverse species of the filamentous fungus Fusarium.</title>
        <authorList>
            <person name="Kim H.-S."/>
            <person name="Busman M."/>
            <person name="Brown D.W."/>
            <person name="Divon H."/>
            <person name="Uhlig S."/>
            <person name="Proctor R.H."/>
        </authorList>
    </citation>
    <scope>NUCLEOTIDE SEQUENCE</scope>
    <source>
        <strain evidence="7">NRRL 53441</strain>
    </source>
</reference>
<dbReference type="SUPFAM" id="SSF52151">
    <property type="entry name" value="FabD/lysophospholipase-like"/>
    <property type="match status" value="1"/>
</dbReference>
<dbReference type="InterPro" id="IPR002182">
    <property type="entry name" value="NB-ARC"/>
</dbReference>
<dbReference type="GO" id="GO:0043531">
    <property type="term" value="F:ADP binding"/>
    <property type="evidence" value="ECO:0007669"/>
    <property type="project" value="InterPro"/>
</dbReference>
<evidence type="ECO:0000313" key="8">
    <source>
        <dbReference type="Proteomes" id="UP000605986"/>
    </source>
</evidence>
<dbReference type="Pfam" id="PF01734">
    <property type="entry name" value="Patatin"/>
    <property type="match status" value="1"/>
</dbReference>
<keyword evidence="1" id="KW-0378">Hydrolase</keyword>
<dbReference type="GO" id="GO:0046486">
    <property type="term" value="P:glycerolipid metabolic process"/>
    <property type="evidence" value="ECO:0007669"/>
    <property type="project" value="UniProtKB-ARBA"/>
</dbReference>
<dbReference type="PANTHER" id="PTHR24185">
    <property type="entry name" value="CALCIUM-INDEPENDENT PHOSPHOLIPASE A2-GAMMA"/>
    <property type="match status" value="1"/>
</dbReference>
<organism evidence="7 8">
    <name type="scientific">Fusarium austroafricanum</name>
    <dbReference type="NCBI Taxonomy" id="2364996"/>
    <lineage>
        <taxon>Eukaryota</taxon>
        <taxon>Fungi</taxon>
        <taxon>Dikarya</taxon>
        <taxon>Ascomycota</taxon>
        <taxon>Pezizomycotina</taxon>
        <taxon>Sordariomycetes</taxon>
        <taxon>Hypocreomycetidae</taxon>
        <taxon>Hypocreales</taxon>
        <taxon>Nectriaceae</taxon>
        <taxon>Fusarium</taxon>
        <taxon>Fusarium concolor species complex</taxon>
    </lineage>
</organism>
<feature type="region of interest" description="Disordered" evidence="5">
    <location>
        <begin position="279"/>
        <end position="332"/>
    </location>
</feature>
<keyword evidence="2" id="KW-0442">Lipid degradation</keyword>
<sequence>MLGRLQMDVDECIASYNDLIKVIFNDKARVHQSKFSLRGQTQARFDSKRLQGAIEKTIRDKGLSPSDKMMNSEDQSCKVFVCATSKSNPVTYRFRSYDSHKTSINATICQAARATSAATTFFDPVSIGGMEFVDGALGANNPVDQVEEEAMEIWCPSSGDLKPLVKCFISIGTGNPRTYNIEDRVDKFVAALAKMATDAEKIAEASVKRWRQHFDHGRYFRFNVEHGLQTVGMKEYRKKGEIQAATYRYLDTQAQSVLVQKCVENLILKKKTPATIFYSPITQPKSSPSSKFESDSSSKSEFGSGPESEPGPKSKSKSDRTTRRSTPKAALVGLGGSGKTQIALYFVEWIHETYPEYSVFRISGANLQESYLGIAEKLNLFDRYQDEFVDPDVMILFHHYLTTDNPGRWFLIIDDADSDDTLFAPGAKLGSVFHSLPKATEGRVLFITRSMKVATAAVGNEVDRVIKVDGLDNSTAFSLFGAGLINKDLFQNNKQAQELLQELYGLPLAINQAAKYLNDHTQLTADKFLALLRSTSGDALPFILQEYDGPSDKNNSVAKILIQSFEAVRRESQDAAMLLEFISQIGSHSIPQAILPGAGTREGKATLEDSIGTLCSFFFLVPRPGGNSYDMPTVVHLSTRVWVQQSKAAQKITKLVAKRLDKLIPVMNWSKRSVWKKYEPHAIRVLSECEGLKLEFDERFQLAAKVGSWLLRERKLKGAIPWLEQALAWAKKSPFKNSQRRLRIQLNLVEAYAETKQAPKAVKLAEKAMGIQEKHLPKDDTSLVGVSCFLARAHRYDDEPGKEIDRLEKLKRLNGKRSVEDKFALLSELGKCYSYDEKYEKAIENLKLGISTAEGKISSDDPVLLITKNHIAYVYARNGQEKDAIMIYEEILPIQQRILGKTHQETLDIQVSLAMQYFNSGQLMKAISLLEELVAIQRGILGETHSKTMSYENYLAKGYSDKNETNKALGIYYQPTAAMSLRSIYLAKSGGGANQRAHFALFIPSAEYDRDTICQDYRLQSTIGTRIHVVGEPLMSGFAFEVHRNCNLQVFPDLKQLVFLAKTDDANIHDSPTAKEIRESTPRSVVERHVGSVPPPPKGQDIRAPIDGVNTKRCQEWTMEVLALLVEKDLIPYEVLSIAQNERDPPTKGIFGYKGQKA</sequence>
<dbReference type="InterPro" id="IPR027417">
    <property type="entry name" value="P-loop_NTPase"/>
</dbReference>
<dbReference type="OrthoDB" id="1658288at2759"/>
<dbReference type="InterPro" id="IPR019734">
    <property type="entry name" value="TPR_rpt"/>
</dbReference>
<dbReference type="InterPro" id="IPR046670">
    <property type="entry name" value="DUF6540"/>
</dbReference>
<keyword evidence="3" id="KW-0443">Lipid metabolism</keyword>
<proteinExistence type="predicted"/>
<dbReference type="EMBL" id="JAADJG010000509">
    <property type="protein sequence ID" value="KAF4445619.1"/>
    <property type="molecule type" value="Genomic_DNA"/>
</dbReference>
<dbReference type="GO" id="GO:0016042">
    <property type="term" value="P:lipid catabolic process"/>
    <property type="evidence" value="ECO:0007669"/>
    <property type="project" value="UniProtKB-KW"/>
</dbReference>
<dbReference type="GO" id="GO:0047499">
    <property type="term" value="F:calcium-independent phospholipase A2 activity"/>
    <property type="evidence" value="ECO:0007669"/>
    <property type="project" value="TreeGrafter"/>
</dbReference>
<accession>A0A8H4NP16</accession>
<feature type="compositionally biased region" description="Low complexity" evidence="5">
    <location>
        <begin position="299"/>
        <end position="309"/>
    </location>
</feature>
<dbReference type="Pfam" id="PF20174">
    <property type="entry name" value="DUF6540"/>
    <property type="match status" value="1"/>
</dbReference>
<dbReference type="PROSITE" id="PS51635">
    <property type="entry name" value="PNPLA"/>
    <property type="match status" value="1"/>
</dbReference>
<gene>
    <name evidence="7" type="ORF">F53441_10683</name>
</gene>